<gene>
    <name evidence="2" type="ORF">M407DRAFT_245560</name>
</gene>
<evidence type="ECO:0000256" key="1">
    <source>
        <dbReference type="SAM" id="MobiDB-lite"/>
    </source>
</evidence>
<dbReference type="AlphaFoldDB" id="A0A0C3PZZ9"/>
<feature type="compositionally biased region" description="Low complexity" evidence="1">
    <location>
        <begin position="41"/>
        <end position="57"/>
    </location>
</feature>
<protein>
    <submittedName>
        <fullName evidence="2">Uncharacterized protein</fullName>
    </submittedName>
</protein>
<keyword evidence="3" id="KW-1185">Reference proteome</keyword>
<feature type="compositionally biased region" description="Polar residues" evidence="1">
    <location>
        <begin position="21"/>
        <end position="40"/>
    </location>
</feature>
<reference evidence="3" key="2">
    <citation type="submission" date="2015-01" db="EMBL/GenBank/DDBJ databases">
        <title>Evolutionary Origins and Diversification of the Mycorrhizal Mutualists.</title>
        <authorList>
            <consortium name="DOE Joint Genome Institute"/>
            <consortium name="Mycorrhizal Genomics Consortium"/>
            <person name="Kohler A."/>
            <person name="Kuo A."/>
            <person name="Nagy L.G."/>
            <person name="Floudas D."/>
            <person name="Copeland A."/>
            <person name="Barry K.W."/>
            <person name="Cichocki N."/>
            <person name="Veneault-Fourrey C."/>
            <person name="LaButti K."/>
            <person name="Lindquist E.A."/>
            <person name="Lipzen A."/>
            <person name="Lundell T."/>
            <person name="Morin E."/>
            <person name="Murat C."/>
            <person name="Riley R."/>
            <person name="Ohm R."/>
            <person name="Sun H."/>
            <person name="Tunlid A."/>
            <person name="Henrissat B."/>
            <person name="Grigoriev I.V."/>
            <person name="Hibbett D.S."/>
            <person name="Martin F."/>
        </authorList>
    </citation>
    <scope>NUCLEOTIDE SEQUENCE [LARGE SCALE GENOMIC DNA]</scope>
    <source>
        <strain evidence="3">MUT 4182</strain>
    </source>
</reference>
<dbReference type="Proteomes" id="UP000054248">
    <property type="component" value="Unassembled WGS sequence"/>
</dbReference>
<accession>A0A0C3PZZ9</accession>
<dbReference type="HOGENOM" id="CLU_2998175_0_0_1"/>
<reference evidence="2 3" key="1">
    <citation type="submission" date="2014-04" db="EMBL/GenBank/DDBJ databases">
        <authorList>
            <consortium name="DOE Joint Genome Institute"/>
            <person name="Kuo A."/>
            <person name="Girlanda M."/>
            <person name="Perotto S."/>
            <person name="Kohler A."/>
            <person name="Nagy L.G."/>
            <person name="Floudas D."/>
            <person name="Copeland A."/>
            <person name="Barry K.W."/>
            <person name="Cichocki N."/>
            <person name="Veneault-Fourrey C."/>
            <person name="LaButti K."/>
            <person name="Lindquist E.A."/>
            <person name="Lipzen A."/>
            <person name="Lundell T."/>
            <person name="Morin E."/>
            <person name="Murat C."/>
            <person name="Sun H."/>
            <person name="Tunlid A."/>
            <person name="Henrissat B."/>
            <person name="Grigoriev I.V."/>
            <person name="Hibbett D.S."/>
            <person name="Martin F."/>
            <person name="Nordberg H.P."/>
            <person name="Cantor M.N."/>
            <person name="Hua S.X."/>
        </authorList>
    </citation>
    <scope>NUCLEOTIDE SEQUENCE [LARGE SCALE GENOMIC DNA]</scope>
    <source>
        <strain evidence="2 3">MUT 4182</strain>
    </source>
</reference>
<evidence type="ECO:0000313" key="2">
    <source>
        <dbReference type="EMBL" id="KIO21205.1"/>
    </source>
</evidence>
<sequence>MEPVWNRLQPGSVLVRFGTGTANRLSEIPNQFWNRTEPNRTSGNTSPSTTSSASPPP</sequence>
<feature type="region of interest" description="Disordered" evidence="1">
    <location>
        <begin position="21"/>
        <end position="57"/>
    </location>
</feature>
<evidence type="ECO:0000313" key="3">
    <source>
        <dbReference type="Proteomes" id="UP000054248"/>
    </source>
</evidence>
<name>A0A0C3PZZ9_9AGAM</name>
<proteinExistence type="predicted"/>
<dbReference type="EMBL" id="KN823146">
    <property type="protein sequence ID" value="KIO21205.1"/>
    <property type="molecule type" value="Genomic_DNA"/>
</dbReference>
<organism evidence="2 3">
    <name type="scientific">Tulasnella calospora MUT 4182</name>
    <dbReference type="NCBI Taxonomy" id="1051891"/>
    <lineage>
        <taxon>Eukaryota</taxon>
        <taxon>Fungi</taxon>
        <taxon>Dikarya</taxon>
        <taxon>Basidiomycota</taxon>
        <taxon>Agaricomycotina</taxon>
        <taxon>Agaricomycetes</taxon>
        <taxon>Cantharellales</taxon>
        <taxon>Tulasnellaceae</taxon>
        <taxon>Tulasnella</taxon>
    </lineage>
</organism>